<dbReference type="InterPro" id="IPR002616">
    <property type="entry name" value="tRNA_ribo_trans-like"/>
</dbReference>
<reference evidence="3 4" key="1">
    <citation type="journal article" date="2016" name="Nat. Commun.">
        <title>Thousands of microbial genomes shed light on interconnected biogeochemical processes in an aquifer system.</title>
        <authorList>
            <person name="Anantharaman K."/>
            <person name="Brown C.T."/>
            <person name="Hug L.A."/>
            <person name="Sharon I."/>
            <person name="Castelle C.J."/>
            <person name="Probst A.J."/>
            <person name="Thomas B.C."/>
            <person name="Singh A."/>
            <person name="Wilkins M.J."/>
            <person name="Karaoz U."/>
            <person name="Brodie E.L."/>
            <person name="Williams K.H."/>
            <person name="Hubbard S.S."/>
            <person name="Banfield J.F."/>
        </authorList>
    </citation>
    <scope>NUCLEOTIDE SEQUENCE [LARGE SCALE GENOMIC DNA]</scope>
</reference>
<dbReference type="EMBL" id="MFFW01000038">
    <property type="protein sequence ID" value="OGF24071.1"/>
    <property type="molecule type" value="Genomic_DNA"/>
</dbReference>
<dbReference type="Proteomes" id="UP000178783">
    <property type="component" value="Unassembled WGS sequence"/>
</dbReference>
<dbReference type="AlphaFoldDB" id="A0A1F5SCS2"/>
<accession>A0A1F5SCS2</accession>
<dbReference type="STRING" id="1797989.A3H66_00845"/>
<name>A0A1F5SCS2_9BACT</name>
<comment type="caution">
    <text evidence="3">The sequence shown here is derived from an EMBL/GenBank/DDBJ whole genome shotgun (WGS) entry which is preliminary data.</text>
</comment>
<keyword evidence="1" id="KW-0479">Metal-binding</keyword>
<evidence type="ECO:0000313" key="4">
    <source>
        <dbReference type="Proteomes" id="UP000178783"/>
    </source>
</evidence>
<dbReference type="GO" id="GO:0046872">
    <property type="term" value="F:metal ion binding"/>
    <property type="evidence" value="ECO:0007669"/>
    <property type="project" value="UniProtKB-KW"/>
</dbReference>
<dbReference type="InterPro" id="IPR036511">
    <property type="entry name" value="TGT-like_sf"/>
</dbReference>
<dbReference type="GO" id="GO:0006400">
    <property type="term" value="P:tRNA modification"/>
    <property type="evidence" value="ECO:0007669"/>
    <property type="project" value="InterPro"/>
</dbReference>
<sequence>MFKILKRSKISRARLGLIATSRGRIETPFFTPDATFGQIKCLGLRDLADLGLECLVVNTLHLFLRPGKNIIARAGGLNNYTGWRRPILSDSGGYQVFSLIHRNKSSASPGRAPDKSGSGGRITDLAAIFRSPLGGSRIKLTPEQSISLQFNLGAQMMVCLDDCPPNDYDEAKLEAAVRRTILWAKRCRRQYDKEIKSRGFKNKRPLLFAVIQGGNNLALREFCAGELKKIGFDGFGFGARHIDERGNFLSQALEKTAGQIPENKLRFGLGIGQPRDIIRSVKMGWDMFDCVIPTREGRHGRLFLGKRISNFKFQISNNHPENFYETINITNAKFAKDFSPINEASRLPELKRHSKAYLNYLFKIKEPLALRLASLNNLEFYIKLLGEIRGLIKKNKF</sequence>
<evidence type="ECO:0000256" key="1">
    <source>
        <dbReference type="ARBA" id="ARBA00022723"/>
    </source>
</evidence>
<proteinExistence type="predicted"/>
<gene>
    <name evidence="3" type="ORF">A3H66_00845</name>
</gene>
<dbReference type="NCBIfam" id="TIGR00449">
    <property type="entry name" value="tgt_general"/>
    <property type="match status" value="1"/>
</dbReference>
<evidence type="ECO:0000313" key="3">
    <source>
        <dbReference type="EMBL" id="OGF24071.1"/>
    </source>
</evidence>
<dbReference type="SUPFAM" id="SSF51713">
    <property type="entry name" value="tRNA-guanine transglycosylase"/>
    <property type="match status" value="1"/>
</dbReference>
<organism evidence="3 4">
    <name type="scientific">Candidatus Falkowbacteria bacterium RIFCSPLOWO2_02_FULL_45_21</name>
    <dbReference type="NCBI Taxonomy" id="1797989"/>
    <lineage>
        <taxon>Bacteria</taxon>
        <taxon>Candidatus Falkowiibacteriota</taxon>
    </lineage>
</organism>
<dbReference type="Gene3D" id="3.20.20.105">
    <property type="entry name" value="Queuine tRNA-ribosyltransferase-like"/>
    <property type="match status" value="1"/>
</dbReference>
<dbReference type="PANTHER" id="PTHR43468:SF1">
    <property type="entry name" value="TRNA-GUANOSINE(34) QUEUINE TRANSGLYCOSYLASE"/>
    <property type="match status" value="1"/>
</dbReference>
<evidence type="ECO:0000259" key="2">
    <source>
        <dbReference type="Pfam" id="PF01702"/>
    </source>
</evidence>
<protein>
    <recommendedName>
        <fullName evidence="2">tRNA-guanine(15) transglycosylase-like domain-containing protein</fullName>
    </recommendedName>
</protein>
<feature type="domain" description="tRNA-guanine(15) transglycosylase-like" evidence="2">
    <location>
        <begin position="12"/>
        <end position="397"/>
    </location>
</feature>
<dbReference type="Pfam" id="PF01702">
    <property type="entry name" value="TGT"/>
    <property type="match status" value="1"/>
</dbReference>
<dbReference type="PANTHER" id="PTHR43468">
    <property type="match status" value="1"/>
</dbReference>